<dbReference type="HAMAP" id="MF_01043">
    <property type="entry name" value="PlsY"/>
    <property type="match status" value="1"/>
</dbReference>
<keyword evidence="7 10" id="KW-0472">Membrane</keyword>
<comment type="subunit">
    <text evidence="10">Probably interacts with PlsX.</text>
</comment>
<keyword evidence="8 10" id="KW-0594">Phospholipid biosynthesis</keyword>
<name>A0AA35CN37_9FIRM</name>
<comment type="function">
    <text evidence="10">Catalyzes the transfer of an acyl group from acyl-phosphate (acyl-PO(4)) to glycerol-3-phosphate (G3P) to form lysophosphatidic acid (LPA). This enzyme utilizes acyl-phosphate as fatty acyl donor, but not acyl-CoA or acyl-ACP.</text>
</comment>
<dbReference type="EMBL" id="AP025628">
    <property type="protein sequence ID" value="BDG60401.1"/>
    <property type="molecule type" value="Genomic_DNA"/>
</dbReference>
<keyword evidence="2 10" id="KW-0444">Lipid biosynthesis</keyword>
<feature type="transmembrane region" description="Helical" evidence="10">
    <location>
        <begin position="54"/>
        <end position="73"/>
    </location>
</feature>
<dbReference type="SMART" id="SM01207">
    <property type="entry name" value="G3P_acyltransf"/>
    <property type="match status" value="1"/>
</dbReference>
<dbReference type="GO" id="GO:0005886">
    <property type="term" value="C:plasma membrane"/>
    <property type="evidence" value="ECO:0007669"/>
    <property type="project" value="UniProtKB-SubCell"/>
</dbReference>
<proteinExistence type="inferred from homology"/>
<feature type="transmembrane region" description="Helical" evidence="10">
    <location>
        <begin position="6"/>
        <end position="25"/>
    </location>
</feature>
<evidence type="ECO:0000256" key="4">
    <source>
        <dbReference type="ARBA" id="ARBA00022692"/>
    </source>
</evidence>
<keyword evidence="9 10" id="KW-1208">Phospholipid metabolism</keyword>
<sequence length="196" mass="20050">MHTVWLYAGVLGYLLGSVPFGYLLGRLRGVDVRRHGSGATGATNVARTLGLGPALLTVALDALKGFLAAYLGLRLGGEWGYAAAGLGAVLGHSWPAWLGFRGGKSVATGAGALLVLHPAAVGVAVLVAAAFIVPTRYVSLGSIAGTLALASWIAATAPLPHKLTAAIAGAIVLWRHRGNVQRLLAGTERRFGERAA</sequence>
<dbReference type="EC" id="2.3.1.275" evidence="10"/>
<keyword evidence="12" id="KW-1185">Reference proteome</keyword>
<evidence type="ECO:0000256" key="1">
    <source>
        <dbReference type="ARBA" id="ARBA00022475"/>
    </source>
</evidence>
<reference evidence="11" key="1">
    <citation type="submission" date="2022-03" db="EMBL/GenBank/DDBJ databases">
        <title>Complete genome sequence of Caldinitratiruptor microaerophilus.</title>
        <authorList>
            <person name="Mukaiyama R."/>
            <person name="Nishiyama T."/>
            <person name="Ueda K."/>
        </authorList>
    </citation>
    <scope>NUCLEOTIDE SEQUENCE</scope>
    <source>
        <strain evidence="11">JCM 16183</strain>
    </source>
</reference>
<feature type="transmembrane region" description="Helical" evidence="10">
    <location>
        <begin position="112"/>
        <end position="132"/>
    </location>
</feature>
<evidence type="ECO:0000256" key="8">
    <source>
        <dbReference type="ARBA" id="ARBA00023209"/>
    </source>
</evidence>
<organism evidence="11 12">
    <name type="scientific">Caldinitratiruptor microaerophilus</name>
    <dbReference type="NCBI Taxonomy" id="671077"/>
    <lineage>
        <taxon>Bacteria</taxon>
        <taxon>Bacillati</taxon>
        <taxon>Bacillota</taxon>
        <taxon>Clostridia</taxon>
        <taxon>Eubacteriales</taxon>
        <taxon>Symbiobacteriaceae</taxon>
        <taxon>Caldinitratiruptor</taxon>
    </lineage>
</organism>
<comment type="pathway">
    <text evidence="10">Lipid metabolism; phospholipid metabolism.</text>
</comment>
<dbReference type="PANTHER" id="PTHR30309:SF0">
    <property type="entry name" value="GLYCEROL-3-PHOSPHATE ACYLTRANSFERASE-RELATED"/>
    <property type="match status" value="1"/>
</dbReference>
<protein>
    <recommendedName>
        <fullName evidence="10">Glycerol-3-phosphate acyltransferase</fullName>
    </recommendedName>
    <alternativeName>
        <fullName evidence="10">Acyl-PO4 G3P acyltransferase</fullName>
    </alternativeName>
    <alternativeName>
        <fullName evidence="10">Acyl-phosphate--glycerol-3-phosphate acyltransferase</fullName>
    </alternativeName>
    <alternativeName>
        <fullName evidence="10">G3P acyltransferase</fullName>
        <shortName evidence="10">GPAT</shortName>
        <ecNumber evidence="10">2.3.1.275</ecNumber>
    </alternativeName>
    <alternativeName>
        <fullName evidence="10">Lysophosphatidic acid synthase</fullName>
        <shortName evidence="10">LPA synthase</shortName>
    </alternativeName>
</protein>
<evidence type="ECO:0000256" key="6">
    <source>
        <dbReference type="ARBA" id="ARBA00023098"/>
    </source>
</evidence>
<gene>
    <name evidence="11" type="primary">plsY2</name>
    <name evidence="10" type="synonym">plsY</name>
    <name evidence="11" type="ORF">caldi_14910</name>
</gene>
<dbReference type="GO" id="GO:0043772">
    <property type="term" value="F:acyl-phosphate glycerol-3-phosphate acyltransferase activity"/>
    <property type="evidence" value="ECO:0007669"/>
    <property type="project" value="UniProtKB-UniRule"/>
</dbReference>
<comment type="similarity">
    <text evidence="10">Belongs to the PlsY family.</text>
</comment>
<feature type="transmembrane region" description="Helical" evidence="10">
    <location>
        <begin position="79"/>
        <end position="100"/>
    </location>
</feature>
<dbReference type="Pfam" id="PF02660">
    <property type="entry name" value="G3P_acyltransf"/>
    <property type="match status" value="1"/>
</dbReference>
<keyword evidence="5 10" id="KW-1133">Transmembrane helix</keyword>
<dbReference type="AlphaFoldDB" id="A0AA35CN37"/>
<dbReference type="KEGG" id="cmic:caldi_14910"/>
<dbReference type="NCBIfam" id="TIGR00023">
    <property type="entry name" value="glycerol-3-phosphate 1-O-acyltransferase PlsY"/>
    <property type="match status" value="1"/>
</dbReference>
<keyword evidence="6 10" id="KW-0443">Lipid metabolism</keyword>
<keyword evidence="4 10" id="KW-0812">Transmembrane</keyword>
<keyword evidence="11" id="KW-0012">Acyltransferase</keyword>
<evidence type="ECO:0000256" key="10">
    <source>
        <dbReference type="HAMAP-Rule" id="MF_01043"/>
    </source>
</evidence>
<keyword evidence="1 10" id="KW-1003">Cell membrane</keyword>
<accession>A0AA35CN37</accession>
<evidence type="ECO:0000256" key="3">
    <source>
        <dbReference type="ARBA" id="ARBA00022679"/>
    </source>
</evidence>
<dbReference type="PANTHER" id="PTHR30309">
    <property type="entry name" value="INNER MEMBRANE PROTEIN YGIH"/>
    <property type="match status" value="1"/>
</dbReference>
<comment type="subcellular location">
    <subcellularLocation>
        <location evidence="10">Cell membrane</location>
        <topology evidence="10">Multi-pass membrane protein</topology>
    </subcellularLocation>
</comment>
<evidence type="ECO:0000256" key="5">
    <source>
        <dbReference type="ARBA" id="ARBA00022989"/>
    </source>
</evidence>
<dbReference type="Proteomes" id="UP001163687">
    <property type="component" value="Chromosome"/>
</dbReference>
<feature type="transmembrane region" description="Helical" evidence="10">
    <location>
        <begin position="152"/>
        <end position="174"/>
    </location>
</feature>
<dbReference type="RefSeq" id="WP_264844426.1">
    <property type="nucleotide sequence ID" value="NZ_AP025628.1"/>
</dbReference>
<dbReference type="GO" id="GO:0008654">
    <property type="term" value="P:phospholipid biosynthetic process"/>
    <property type="evidence" value="ECO:0007669"/>
    <property type="project" value="UniProtKB-UniRule"/>
</dbReference>
<evidence type="ECO:0000313" key="12">
    <source>
        <dbReference type="Proteomes" id="UP001163687"/>
    </source>
</evidence>
<evidence type="ECO:0000256" key="7">
    <source>
        <dbReference type="ARBA" id="ARBA00023136"/>
    </source>
</evidence>
<evidence type="ECO:0000256" key="9">
    <source>
        <dbReference type="ARBA" id="ARBA00023264"/>
    </source>
</evidence>
<evidence type="ECO:0000256" key="2">
    <source>
        <dbReference type="ARBA" id="ARBA00022516"/>
    </source>
</evidence>
<comment type="catalytic activity">
    <reaction evidence="10">
        <text>an acyl phosphate + sn-glycerol 3-phosphate = a 1-acyl-sn-glycero-3-phosphate + phosphate</text>
        <dbReference type="Rhea" id="RHEA:34075"/>
        <dbReference type="ChEBI" id="CHEBI:43474"/>
        <dbReference type="ChEBI" id="CHEBI:57597"/>
        <dbReference type="ChEBI" id="CHEBI:57970"/>
        <dbReference type="ChEBI" id="CHEBI:59918"/>
        <dbReference type="EC" id="2.3.1.275"/>
    </reaction>
</comment>
<dbReference type="InterPro" id="IPR003811">
    <property type="entry name" value="G3P_acylTferase_PlsY"/>
</dbReference>
<evidence type="ECO:0000313" key="11">
    <source>
        <dbReference type="EMBL" id="BDG60401.1"/>
    </source>
</evidence>
<keyword evidence="3 10" id="KW-0808">Transferase</keyword>